<dbReference type="SUPFAM" id="SSF54631">
    <property type="entry name" value="CBS-domain pair"/>
    <property type="match status" value="1"/>
</dbReference>
<dbReference type="GO" id="GO:0005634">
    <property type="term" value="C:nucleus"/>
    <property type="evidence" value="ECO:0007669"/>
    <property type="project" value="TreeGrafter"/>
</dbReference>
<name>A0A2V0PI71_9CHLO</name>
<dbReference type="OrthoDB" id="449052at2759"/>
<comment type="caution">
    <text evidence="6">The sequence shown here is derived from an EMBL/GenBank/DDBJ whole genome shotgun (WGS) entry which is preliminary data.</text>
</comment>
<dbReference type="InterPro" id="IPR050511">
    <property type="entry name" value="AMPK_gamma/SDS23_families"/>
</dbReference>
<dbReference type="FunCoup" id="A0A2V0PI71">
    <property type="interactions" value="69"/>
</dbReference>
<evidence type="ECO:0000313" key="7">
    <source>
        <dbReference type="Proteomes" id="UP000247498"/>
    </source>
</evidence>
<dbReference type="GO" id="GO:0005737">
    <property type="term" value="C:cytoplasm"/>
    <property type="evidence" value="ECO:0007669"/>
    <property type="project" value="TreeGrafter"/>
</dbReference>
<dbReference type="InParanoid" id="A0A2V0PI71"/>
<evidence type="ECO:0000256" key="3">
    <source>
        <dbReference type="PROSITE-ProRule" id="PRU00703"/>
    </source>
</evidence>
<reference evidence="6 7" key="1">
    <citation type="journal article" date="2018" name="Sci. Rep.">
        <title>Raphidocelis subcapitata (=Pseudokirchneriella subcapitata) provides an insight into genome evolution and environmental adaptations in the Sphaeropleales.</title>
        <authorList>
            <person name="Suzuki S."/>
            <person name="Yamaguchi H."/>
            <person name="Nakajima N."/>
            <person name="Kawachi M."/>
        </authorList>
    </citation>
    <scope>NUCLEOTIDE SEQUENCE [LARGE SCALE GENOMIC DNA]</scope>
    <source>
        <strain evidence="6 7">NIES-35</strain>
    </source>
</reference>
<keyword evidence="2 3" id="KW-0129">CBS domain</keyword>
<dbReference type="CDD" id="cd02205">
    <property type="entry name" value="CBS_pair_SF"/>
    <property type="match status" value="2"/>
</dbReference>
<dbReference type="STRING" id="307507.A0A2V0PI71"/>
<feature type="region of interest" description="Disordered" evidence="4">
    <location>
        <begin position="169"/>
        <end position="235"/>
    </location>
</feature>
<proteinExistence type="predicted"/>
<dbReference type="Gene3D" id="3.10.580.10">
    <property type="entry name" value="CBS-domain"/>
    <property type="match status" value="2"/>
</dbReference>
<dbReference type="PROSITE" id="PS51371">
    <property type="entry name" value="CBS"/>
    <property type="match status" value="2"/>
</dbReference>
<accession>A0A2V0PI71</accession>
<feature type="domain" description="CBS" evidence="5">
    <location>
        <begin position="286"/>
        <end position="343"/>
    </location>
</feature>
<dbReference type="AlphaFoldDB" id="A0A2V0PI71"/>
<dbReference type="InterPro" id="IPR046342">
    <property type="entry name" value="CBS_dom_sf"/>
</dbReference>
<dbReference type="InterPro" id="IPR000644">
    <property type="entry name" value="CBS_dom"/>
</dbReference>
<protein>
    <recommendedName>
        <fullName evidence="5">CBS domain-containing protein</fullName>
    </recommendedName>
</protein>
<keyword evidence="1" id="KW-0677">Repeat</keyword>
<gene>
    <name evidence="6" type="ORF">Rsub_10519</name>
</gene>
<feature type="compositionally biased region" description="Low complexity" evidence="4">
    <location>
        <begin position="198"/>
        <end position="220"/>
    </location>
</feature>
<evidence type="ECO:0000313" key="6">
    <source>
        <dbReference type="EMBL" id="GBF97643.1"/>
    </source>
</evidence>
<evidence type="ECO:0000256" key="1">
    <source>
        <dbReference type="ARBA" id="ARBA00022737"/>
    </source>
</evidence>
<dbReference type="SMART" id="SM00116">
    <property type="entry name" value="CBS"/>
    <property type="match status" value="3"/>
</dbReference>
<dbReference type="Pfam" id="PF00571">
    <property type="entry name" value="CBS"/>
    <property type="match status" value="2"/>
</dbReference>
<dbReference type="EMBL" id="BDRX01000104">
    <property type="protein sequence ID" value="GBF97643.1"/>
    <property type="molecule type" value="Genomic_DNA"/>
</dbReference>
<feature type="domain" description="CBS" evidence="5">
    <location>
        <begin position="395"/>
        <end position="452"/>
    </location>
</feature>
<evidence type="ECO:0000256" key="2">
    <source>
        <dbReference type="ARBA" id="ARBA00023122"/>
    </source>
</evidence>
<keyword evidence="7" id="KW-1185">Reference proteome</keyword>
<evidence type="ECO:0000256" key="4">
    <source>
        <dbReference type="SAM" id="MobiDB-lite"/>
    </source>
</evidence>
<sequence length="458" mass="48293">MGNAVSGLRKPKVPGGLAVLLEGTTLDDIRARQSITVLKDDETVEEALQELANRRVLSAPVRLSSPPAPADGSGATIFGFVDVRDIVSSFFQELEGVDLKPMKMLQRMRILEERGQVFAERALRDLPIIGGDGDFYHLEQGSISLKEVVVHGLLAPAIREEASAAAAAARSSVDGGGGGAPQRERSSASASGGGGGASLARSVSEASAASGGGASSSRLAPTRLPSTSKQQKGGRHVPVVHRLALFDDSEEIVNVISQTDIVKFLDINRSELGPLAKKTVQQLGWCPKPVVSVTPDVSAIEAMALMHEKHISAVAVVDSVGKIIGNFSVSEMRTIMAEHFGALALPVGEFLALEHGTEFVGYRRITDDGVKSTPGHKFVTDRVARTRPRTPGEEVGQTLVLVKPSTSFAEVVEKIVTHRIHRVYVIDGDEKPVGCATCTDVLRVVIAEVVAAAAAASS</sequence>
<organism evidence="6 7">
    <name type="scientific">Raphidocelis subcapitata</name>
    <dbReference type="NCBI Taxonomy" id="307507"/>
    <lineage>
        <taxon>Eukaryota</taxon>
        <taxon>Viridiplantae</taxon>
        <taxon>Chlorophyta</taxon>
        <taxon>core chlorophytes</taxon>
        <taxon>Chlorophyceae</taxon>
        <taxon>CS clade</taxon>
        <taxon>Sphaeropleales</taxon>
        <taxon>Selenastraceae</taxon>
        <taxon>Raphidocelis</taxon>
    </lineage>
</organism>
<evidence type="ECO:0000259" key="5">
    <source>
        <dbReference type="PROSITE" id="PS51371"/>
    </source>
</evidence>
<dbReference type="Proteomes" id="UP000247498">
    <property type="component" value="Unassembled WGS sequence"/>
</dbReference>
<dbReference type="PANTHER" id="PTHR13780">
    <property type="entry name" value="AMP-ACTIVATED PROTEIN KINASE, GAMMA REGULATORY SUBUNIT"/>
    <property type="match status" value="1"/>
</dbReference>
<dbReference type="PANTHER" id="PTHR13780:SF128">
    <property type="entry name" value="CBS DOMAIN-CONTAINING PROTEIN"/>
    <property type="match status" value="1"/>
</dbReference>